<name>A0A7X9FNY6_9DELT</name>
<comment type="caution">
    <text evidence="11">The sequence shown here is derived from an EMBL/GenBank/DDBJ whole genome shotgun (WGS) entry which is preliminary data.</text>
</comment>
<evidence type="ECO:0000256" key="7">
    <source>
        <dbReference type="ARBA" id="ARBA00023136"/>
    </source>
</evidence>
<keyword evidence="7 9" id="KW-0472">Membrane</keyword>
<evidence type="ECO:0000256" key="9">
    <source>
        <dbReference type="SAM" id="Phobius"/>
    </source>
</evidence>
<dbReference type="Pfam" id="PF00535">
    <property type="entry name" value="Glycos_transf_2"/>
    <property type="match status" value="1"/>
</dbReference>
<evidence type="ECO:0000256" key="6">
    <source>
        <dbReference type="ARBA" id="ARBA00022989"/>
    </source>
</evidence>
<organism evidence="11 12">
    <name type="scientific">SAR324 cluster bacterium</name>
    <dbReference type="NCBI Taxonomy" id="2024889"/>
    <lineage>
        <taxon>Bacteria</taxon>
        <taxon>Deltaproteobacteria</taxon>
        <taxon>SAR324 cluster</taxon>
    </lineage>
</organism>
<dbReference type="GO" id="GO:0016757">
    <property type="term" value="F:glycosyltransferase activity"/>
    <property type="evidence" value="ECO:0007669"/>
    <property type="project" value="UniProtKB-KW"/>
</dbReference>
<evidence type="ECO:0000313" key="11">
    <source>
        <dbReference type="EMBL" id="NMC61611.1"/>
    </source>
</evidence>
<sequence length="313" mass="35290">MISIVIPVFNEELNIPILLARLEKASATWGDSYEIIFVDDGSIDLTATLLEAANVSNPCVKLISLSRNFGQQIAISAGLAYATGDAVVIMDADLQDPPEIVHEFLEKWRQGYHVVYGIRRKRKEGKLIRLCYWWFYRLLGQLSNIQIPVDSGDFCVMDRRVVDELKRLPERNRFLRGLRSWVGFKQIGIEFERDARLLGEIKYTIKRLLQLALDGLVSFSHKPLKIIGLAGFLLSMSSFVALSVFFIASVSGVKILGHTPRDFPGYTTLTLAVLLLGGVQLLSLWIIGEYIGRIFDEVKQRPMFITKRTVGLG</sequence>
<dbReference type="SUPFAM" id="SSF53448">
    <property type="entry name" value="Nucleotide-diphospho-sugar transferases"/>
    <property type="match status" value="1"/>
</dbReference>
<protein>
    <submittedName>
        <fullName evidence="11">Glycosyltransferase family 2 protein</fullName>
    </submittedName>
</protein>
<dbReference type="EMBL" id="JAAZON010000015">
    <property type="protein sequence ID" value="NMC61611.1"/>
    <property type="molecule type" value="Genomic_DNA"/>
</dbReference>
<reference evidence="11 12" key="1">
    <citation type="journal article" date="2020" name="Biotechnol. Biofuels">
        <title>New insights from the biogas microbiome by comprehensive genome-resolved metagenomics of nearly 1600 species originating from multiple anaerobic digesters.</title>
        <authorList>
            <person name="Campanaro S."/>
            <person name="Treu L."/>
            <person name="Rodriguez-R L.M."/>
            <person name="Kovalovszki A."/>
            <person name="Ziels R.M."/>
            <person name="Maus I."/>
            <person name="Zhu X."/>
            <person name="Kougias P.G."/>
            <person name="Basile A."/>
            <person name="Luo G."/>
            <person name="Schluter A."/>
            <person name="Konstantinidis K.T."/>
            <person name="Angelidaki I."/>
        </authorList>
    </citation>
    <scope>NUCLEOTIDE SEQUENCE [LARGE SCALE GENOMIC DNA]</scope>
    <source>
        <strain evidence="11">AS27yjCOA_65</strain>
    </source>
</reference>
<evidence type="ECO:0000256" key="4">
    <source>
        <dbReference type="ARBA" id="ARBA00022679"/>
    </source>
</evidence>
<evidence type="ECO:0000256" key="5">
    <source>
        <dbReference type="ARBA" id="ARBA00022692"/>
    </source>
</evidence>
<dbReference type="Gene3D" id="3.90.550.10">
    <property type="entry name" value="Spore Coat Polysaccharide Biosynthesis Protein SpsA, Chain A"/>
    <property type="match status" value="1"/>
</dbReference>
<feature type="transmembrane region" description="Helical" evidence="9">
    <location>
        <begin position="268"/>
        <end position="291"/>
    </location>
</feature>
<feature type="transmembrane region" description="Helical" evidence="9">
    <location>
        <begin position="226"/>
        <end position="248"/>
    </location>
</feature>
<keyword evidence="6 9" id="KW-1133">Transmembrane helix</keyword>
<proteinExistence type="inferred from homology"/>
<evidence type="ECO:0000256" key="8">
    <source>
        <dbReference type="ARBA" id="ARBA00038152"/>
    </source>
</evidence>
<evidence type="ECO:0000259" key="10">
    <source>
        <dbReference type="Pfam" id="PF00535"/>
    </source>
</evidence>
<dbReference type="CDD" id="cd04187">
    <property type="entry name" value="DPM1_like_bac"/>
    <property type="match status" value="1"/>
</dbReference>
<dbReference type="InterPro" id="IPR001173">
    <property type="entry name" value="Glyco_trans_2-like"/>
</dbReference>
<dbReference type="AlphaFoldDB" id="A0A7X9FNY6"/>
<dbReference type="PANTHER" id="PTHR48090">
    <property type="entry name" value="UNDECAPRENYL-PHOSPHATE 4-DEOXY-4-FORMAMIDO-L-ARABINOSE TRANSFERASE-RELATED"/>
    <property type="match status" value="1"/>
</dbReference>
<dbReference type="PANTHER" id="PTHR48090:SF1">
    <property type="entry name" value="PROPHAGE BACTOPRENOL GLUCOSYL TRANSFERASE HOMOLOG"/>
    <property type="match status" value="1"/>
</dbReference>
<comment type="subcellular location">
    <subcellularLocation>
        <location evidence="1">Cell membrane</location>
        <topology evidence="1">Multi-pass membrane protein</topology>
    </subcellularLocation>
</comment>
<keyword evidence="4 11" id="KW-0808">Transferase</keyword>
<feature type="domain" description="Glycosyltransferase 2-like" evidence="10">
    <location>
        <begin position="3"/>
        <end position="165"/>
    </location>
</feature>
<keyword evidence="3" id="KW-0328">Glycosyltransferase</keyword>
<dbReference type="FunFam" id="3.90.550.10:FF:000079">
    <property type="entry name" value="Probable glycosyl transferase"/>
    <property type="match status" value="1"/>
</dbReference>
<dbReference type="Proteomes" id="UP000524246">
    <property type="component" value="Unassembled WGS sequence"/>
</dbReference>
<evidence type="ECO:0000256" key="3">
    <source>
        <dbReference type="ARBA" id="ARBA00022676"/>
    </source>
</evidence>
<evidence type="ECO:0000256" key="1">
    <source>
        <dbReference type="ARBA" id="ARBA00004651"/>
    </source>
</evidence>
<evidence type="ECO:0000256" key="2">
    <source>
        <dbReference type="ARBA" id="ARBA00022475"/>
    </source>
</evidence>
<accession>A0A7X9FNY6</accession>
<keyword evidence="2" id="KW-1003">Cell membrane</keyword>
<evidence type="ECO:0000313" key="12">
    <source>
        <dbReference type="Proteomes" id="UP000524246"/>
    </source>
</evidence>
<dbReference type="GO" id="GO:0005886">
    <property type="term" value="C:plasma membrane"/>
    <property type="evidence" value="ECO:0007669"/>
    <property type="project" value="UniProtKB-SubCell"/>
</dbReference>
<keyword evidence="5 9" id="KW-0812">Transmembrane</keyword>
<dbReference type="InterPro" id="IPR050256">
    <property type="entry name" value="Glycosyltransferase_2"/>
</dbReference>
<gene>
    <name evidence="11" type="ORF">GYA55_00435</name>
</gene>
<dbReference type="InterPro" id="IPR029044">
    <property type="entry name" value="Nucleotide-diphossugar_trans"/>
</dbReference>
<comment type="similarity">
    <text evidence="8">Belongs to the glycosyltransferase 2 family. GtrB subfamily.</text>
</comment>